<evidence type="ECO:0000313" key="1">
    <source>
        <dbReference type="EMBL" id="AGH44413.1"/>
    </source>
</evidence>
<gene>
    <name evidence="1" type="ORF">C427_2304</name>
</gene>
<dbReference type="Proteomes" id="UP000011864">
    <property type="component" value="Chromosome"/>
</dbReference>
<proteinExistence type="predicted"/>
<protein>
    <submittedName>
        <fullName evidence="1">Uncharacterized protein</fullName>
    </submittedName>
</protein>
<accession>K7AB95</accession>
<dbReference type="HOGENOM" id="CLU_3203100_0_0_6"/>
<organism evidence="1 2">
    <name type="scientific">Paraglaciecola psychrophila 170</name>
    <dbReference type="NCBI Taxonomy" id="1129794"/>
    <lineage>
        <taxon>Bacteria</taxon>
        <taxon>Pseudomonadati</taxon>
        <taxon>Pseudomonadota</taxon>
        <taxon>Gammaproteobacteria</taxon>
        <taxon>Alteromonadales</taxon>
        <taxon>Alteromonadaceae</taxon>
        <taxon>Paraglaciecola</taxon>
    </lineage>
</organism>
<evidence type="ECO:0000313" key="2">
    <source>
        <dbReference type="Proteomes" id="UP000011864"/>
    </source>
</evidence>
<reference evidence="1 2" key="1">
    <citation type="journal article" date="2013" name="Genome Announc.">
        <title>Complete Genome Sequence of Glaciecola psychrophila Strain 170T.</title>
        <authorList>
            <person name="Yin J."/>
            <person name="Chen J."/>
            <person name="Liu G."/>
            <person name="Yu Y."/>
            <person name="Song L."/>
            <person name="Wang X."/>
            <person name="Qu X."/>
        </authorList>
    </citation>
    <scope>NUCLEOTIDE SEQUENCE [LARGE SCALE GENOMIC DNA]</scope>
    <source>
        <strain evidence="1 2">170</strain>
    </source>
</reference>
<dbReference type="EMBL" id="CP003837">
    <property type="protein sequence ID" value="AGH44413.1"/>
    <property type="molecule type" value="Genomic_DNA"/>
</dbReference>
<dbReference type="KEGG" id="gps:C427_2304"/>
<dbReference type="PATRIC" id="fig|1129794.4.peg.2280"/>
<sequence>MCPLCVVNFNVKNIYFTSKILMHLQNHHKTRTIFLHAQAYFKYAI</sequence>
<dbReference type="AlphaFoldDB" id="K7AB95"/>
<dbReference type="STRING" id="1129794.C427_2304"/>
<keyword evidence="2" id="KW-1185">Reference proteome</keyword>
<name>K7AB95_9ALTE</name>